<dbReference type="EMBL" id="CM023475">
    <property type="protein sequence ID" value="KAH7944929.1"/>
    <property type="molecule type" value="Genomic_DNA"/>
</dbReference>
<proteinExistence type="predicted"/>
<dbReference type="Proteomes" id="UP000821865">
    <property type="component" value="Chromosome 6"/>
</dbReference>
<protein>
    <submittedName>
        <fullName evidence="1">Uncharacterized protein</fullName>
    </submittedName>
</protein>
<evidence type="ECO:0000313" key="1">
    <source>
        <dbReference type="EMBL" id="KAH7944929.1"/>
    </source>
</evidence>
<comment type="caution">
    <text evidence="1">The sequence shown here is derived from an EMBL/GenBank/DDBJ whole genome shotgun (WGS) entry which is preliminary data.</text>
</comment>
<evidence type="ECO:0000313" key="2">
    <source>
        <dbReference type="Proteomes" id="UP000821865"/>
    </source>
</evidence>
<gene>
    <name evidence="1" type="ORF">HPB49_002151</name>
</gene>
<accession>A0ACB8CJA2</accession>
<keyword evidence="2" id="KW-1185">Reference proteome</keyword>
<reference evidence="1" key="1">
    <citation type="submission" date="2020-05" db="EMBL/GenBank/DDBJ databases">
        <title>Large-scale comparative analyses of tick genomes elucidate their genetic diversity and vector capacities.</title>
        <authorList>
            <person name="Jia N."/>
            <person name="Wang J."/>
            <person name="Shi W."/>
            <person name="Du L."/>
            <person name="Sun Y."/>
            <person name="Zhan W."/>
            <person name="Jiang J."/>
            <person name="Wang Q."/>
            <person name="Zhang B."/>
            <person name="Ji P."/>
            <person name="Sakyi L.B."/>
            <person name="Cui X."/>
            <person name="Yuan T."/>
            <person name="Jiang B."/>
            <person name="Yang W."/>
            <person name="Lam T.T.-Y."/>
            <person name="Chang Q."/>
            <person name="Ding S."/>
            <person name="Wang X."/>
            <person name="Zhu J."/>
            <person name="Ruan X."/>
            <person name="Zhao L."/>
            <person name="Wei J."/>
            <person name="Que T."/>
            <person name="Du C."/>
            <person name="Cheng J."/>
            <person name="Dai P."/>
            <person name="Han X."/>
            <person name="Huang E."/>
            <person name="Gao Y."/>
            <person name="Liu J."/>
            <person name="Shao H."/>
            <person name="Ye R."/>
            <person name="Li L."/>
            <person name="Wei W."/>
            <person name="Wang X."/>
            <person name="Wang C."/>
            <person name="Yang T."/>
            <person name="Huo Q."/>
            <person name="Li W."/>
            <person name="Guo W."/>
            <person name="Chen H."/>
            <person name="Zhou L."/>
            <person name="Ni X."/>
            <person name="Tian J."/>
            <person name="Zhou Y."/>
            <person name="Sheng Y."/>
            <person name="Liu T."/>
            <person name="Pan Y."/>
            <person name="Xia L."/>
            <person name="Li J."/>
            <person name="Zhao F."/>
            <person name="Cao W."/>
        </authorList>
    </citation>
    <scope>NUCLEOTIDE SEQUENCE</scope>
    <source>
        <strain evidence="1">Dsil-2018</strain>
    </source>
</reference>
<organism evidence="1 2">
    <name type="scientific">Dermacentor silvarum</name>
    <name type="common">Tick</name>
    <dbReference type="NCBI Taxonomy" id="543639"/>
    <lineage>
        <taxon>Eukaryota</taxon>
        <taxon>Metazoa</taxon>
        <taxon>Ecdysozoa</taxon>
        <taxon>Arthropoda</taxon>
        <taxon>Chelicerata</taxon>
        <taxon>Arachnida</taxon>
        <taxon>Acari</taxon>
        <taxon>Parasitiformes</taxon>
        <taxon>Ixodida</taxon>
        <taxon>Ixodoidea</taxon>
        <taxon>Ixodidae</taxon>
        <taxon>Rhipicephalinae</taxon>
        <taxon>Dermacentor</taxon>
    </lineage>
</organism>
<name>A0ACB8CJA2_DERSI</name>
<sequence length="570" mass="62050">MLSRGKYRAKTLKEKLEILWEVDAGKLSKNEITKKHDIPRSTLSAYIRNKTMIEDSYAAETFAKDWKMLRTAKHPDQEAVLLSWMKKKRRQDNPLSGPIIVAKAADFTQRLNVSRLRRFRRMVSPLQGKRHDLVLSSVCGEAKAVDAEACTVWRNGVLLDPLNSIVQQICLRCVCVMVTNVTSLLKTVRAVEDEHARGTRALESTVEAISQEVRAFDSSEPPLRQASPEDLVRATQPVTLATAKAVAAGNSGQQGDVIVAANMGRKAIFDLLSVTKSASCLAETQELKSRVLTSGRECAIRYRELLQLVLEVVHKPTVEGKQALVSTSRNIAAAVTDIVAAAEALKGTDWADPNDPTVIAETELLGAASSIEAAARKLANLQPRRSVKEADESLNFDEMILEAAKSITAATSALVRAASAAQRELVAAGKARLVAAATHSLVESANWLVQGQASEEKLISSAKQVASSTAQLLVACKVKAEPDSSSMRGLQAAGNAVKQATDHLVRAAQRSIAQEQEFRLVINQRMVGGIAQEIGAREEILRKERELEEARERLAQLRRAKYGSAGDGML</sequence>